<dbReference type="EMBL" id="SJKC01000008">
    <property type="protein sequence ID" value="TCC30238.1"/>
    <property type="molecule type" value="Genomic_DNA"/>
</dbReference>
<dbReference type="GO" id="GO:0016987">
    <property type="term" value="F:sigma factor activity"/>
    <property type="evidence" value="ECO:0007669"/>
    <property type="project" value="UniProtKB-KW"/>
</dbReference>
<dbReference type="InterPro" id="IPR013249">
    <property type="entry name" value="RNA_pol_sigma70_r4_t2"/>
</dbReference>
<sequence length="182" mass="20852">MTAELVAVRGQVEDQRSTPVVADFDEYVAARYQHLVRTARLLTQDWALAEDLVQSALVKCWGSWDSIRSEDPTAYVRRTLMTTYFSWWRRRRSHPERLTEEDLGQIAVDDHTMVDNADLLDALRSLPKRMCAVIVLRYFEDLTESQTAAALGCSIGTVKSQTHRGLRRLHVELTSGEDVSRR</sequence>
<evidence type="ECO:0000256" key="1">
    <source>
        <dbReference type="ARBA" id="ARBA00010641"/>
    </source>
</evidence>
<keyword evidence="4" id="KW-0238">DNA-binding</keyword>
<evidence type="ECO:0000313" key="9">
    <source>
        <dbReference type="EMBL" id="TCC30238.1"/>
    </source>
</evidence>
<proteinExistence type="inferred from homology"/>
<dbReference type="InterPro" id="IPR007627">
    <property type="entry name" value="RNA_pol_sigma70_r2"/>
</dbReference>
<dbReference type="NCBIfam" id="TIGR02937">
    <property type="entry name" value="sigma70-ECF"/>
    <property type="match status" value="1"/>
</dbReference>
<accession>A0A4R0IH09</accession>
<evidence type="ECO:0000256" key="3">
    <source>
        <dbReference type="ARBA" id="ARBA00023082"/>
    </source>
</evidence>
<evidence type="ECO:0000259" key="7">
    <source>
        <dbReference type="Pfam" id="PF08281"/>
    </source>
</evidence>
<dbReference type="Proteomes" id="UP000294225">
    <property type="component" value="Unassembled WGS sequence"/>
</dbReference>
<dbReference type="InterPro" id="IPR014284">
    <property type="entry name" value="RNA_pol_sigma-70_dom"/>
</dbReference>
<dbReference type="InterPro" id="IPR014325">
    <property type="entry name" value="RNA_pol_sigma-E_actinobac"/>
</dbReference>
<dbReference type="GO" id="GO:0003677">
    <property type="term" value="F:DNA binding"/>
    <property type="evidence" value="ECO:0007669"/>
    <property type="project" value="UniProtKB-KW"/>
</dbReference>
<feature type="domain" description="RNA polymerase sigma factor 70 region 4 type 2" evidence="7">
    <location>
        <begin position="118"/>
        <end position="169"/>
    </location>
</feature>
<dbReference type="NCBIfam" id="TIGR02983">
    <property type="entry name" value="SigE-fam_strep"/>
    <property type="match status" value="1"/>
</dbReference>
<dbReference type="Pfam" id="PF04542">
    <property type="entry name" value="Sigma70_r2"/>
    <property type="match status" value="1"/>
</dbReference>
<keyword evidence="2" id="KW-0805">Transcription regulation</keyword>
<comment type="caution">
    <text evidence="9">The sequence shown here is derived from an EMBL/GenBank/DDBJ whole genome shotgun (WGS) entry which is preliminary data.</text>
</comment>
<dbReference type="PANTHER" id="PTHR43133:SF50">
    <property type="entry name" value="ECF RNA POLYMERASE SIGMA FACTOR SIGM"/>
    <property type="match status" value="1"/>
</dbReference>
<dbReference type="InterPro" id="IPR039425">
    <property type="entry name" value="RNA_pol_sigma-70-like"/>
</dbReference>
<evidence type="ECO:0000313" key="10">
    <source>
        <dbReference type="Proteomes" id="UP000292385"/>
    </source>
</evidence>
<name>A0A4R0IH09_9ACTN</name>
<dbReference type="InterPro" id="IPR013324">
    <property type="entry name" value="RNA_pol_sigma_r3/r4-like"/>
</dbReference>
<dbReference type="AlphaFoldDB" id="A0A4R0IH09"/>
<dbReference type="RefSeq" id="WP_131463124.1">
    <property type="nucleotide sequence ID" value="NZ_SJJY01000004.1"/>
</dbReference>
<dbReference type="GO" id="GO:0006352">
    <property type="term" value="P:DNA-templated transcription initiation"/>
    <property type="evidence" value="ECO:0007669"/>
    <property type="project" value="InterPro"/>
</dbReference>
<evidence type="ECO:0000313" key="11">
    <source>
        <dbReference type="Proteomes" id="UP000294225"/>
    </source>
</evidence>
<dbReference type="InterPro" id="IPR036388">
    <property type="entry name" value="WH-like_DNA-bd_sf"/>
</dbReference>
<dbReference type="Pfam" id="PF08281">
    <property type="entry name" value="Sigma70_r4_2"/>
    <property type="match status" value="1"/>
</dbReference>
<dbReference type="Gene3D" id="1.10.10.10">
    <property type="entry name" value="Winged helix-like DNA-binding domain superfamily/Winged helix DNA-binding domain"/>
    <property type="match status" value="1"/>
</dbReference>
<reference evidence="10 11" key="1">
    <citation type="submission" date="2019-02" db="EMBL/GenBank/DDBJ databases">
        <title>Kribbella capetownensis sp. nov. and Kribbella speibonae sp. nov., isolated from soil.</title>
        <authorList>
            <person name="Curtis S.M."/>
            <person name="Norton I."/>
            <person name="Everest G.J."/>
            <person name="Meyers P.R."/>
        </authorList>
    </citation>
    <scope>NUCLEOTIDE SEQUENCE [LARGE SCALE GENOMIC DNA]</scope>
    <source>
        <strain evidence="8 10">SK5</strain>
        <strain evidence="9 11">YM55</strain>
    </source>
</reference>
<protein>
    <submittedName>
        <fullName evidence="9">SigE family RNA polymerase sigma factor</fullName>
    </submittedName>
</protein>
<dbReference type="CDD" id="cd06171">
    <property type="entry name" value="Sigma70_r4"/>
    <property type="match status" value="1"/>
</dbReference>
<dbReference type="EMBL" id="SJJY01000004">
    <property type="protein sequence ID" value="TCC22895.1"/>
    <property type="molecule type" value="Genomic_DNA"/>
</dbReference>
<dbReference type="InterPro" id="IPR013325">
    <property type="entry name" value="RNA_pol_sigma_r2"/>
</dbReference>
<evidence type="ECO:0000256" key="4">
    <source>
        <dbReference type="ARBA" id="ARBA00023125"/>
    </source>
</evidence>
<dbReference type="SUPFAM" id="SSF88946">
    <property type="entry name" value="Sigma2 domain of RNA polymerase sigma factors"/>
    <property type="match status" value="1"/>
</dbReference>
<evidence type="ECO:0000256" key="2">
    <source>
        <dbReference type="ARBA" id="ARBA00023015"/>
    </source>
</evidence>
<organism evidence="9 11">
    <name type="scientific">Kribbella speibonae</name>
    <dbReference type="NCBI Taxonomy" id="1572660"/>
    <lineage>
        <taxon>Bacteria</taxon>
        <taxon>Bacillati</taxon>
        <taxon>Actinomycetota</taxon>
        <taxon>Actinomycetes</taxon>
        <taxon>Propionibacteriales</taxon>
        <taxon>Kribbellaceae</taxon>
        <taxon>Kribbella</taxon>
    </lineage>
</organism>
<dbReference type="Proteomes" id="UP000292385">
    <property type="component" value="Unassembled WGS sequence"/>
</dbReference>
<dbReference type="Gene3D" id="1.10.1740.10">
    <property type="match status" value="1"/>
</dbReference>
<evidence type="ECO:0000256" key="5">
    <source>
        <dbReference type="ARBA" id="ARBA00023163"/>
    </source>
</evidence>
<keyword evidence="3" id="KW-0731">Sigma factor</keyword>
<keyword evidence="10" id="KW-1185">Reference proteome</keyword>
<keyword evidence="5" id="KW-0804">Transcription</keyword>
<evidence type="ECO:0000313" key="8">
    <source>
        <dbReference type="EMBL" id="TCC22895.1"/>
    </source>
</evidence>
<dbReference type="PANTHER" id="PTHR43133">
    <property type="entry name" value="RNA POLYMERASE ECF-TYPE SIGMA FACTO"/>
    <property type="match status" value="1"/>
</dbReference>
<feature type="domain" description="RNA polymerase sigma-70 region 2" evidence="6">
    <location>
        <begin position="30"/>
        <end position="92"/>
    </location>
</feature>
<comment type="similarity">
    <text evidence="1">Belongs to the sigma-70 factor family. ECF subfamily.</text>
</comment>
<evidence type="ECO:0000259" key="6">
    <source>
        <dbReference type="Pfam" id="PF04542"/>
    </source>
</evidence>
<dbReference type="SUPFAM" id="SSF88659">
    <property type="entry name" value="Sigma3 and sigma4 domains of RNA polymerase sigma factors"/>
    <property type="match status" value="1"/>
</dbReference>
<gene>
    <name evidence="8" type="ORF">E0H58_21220</name>
    <name evidence="9" type="ORF">E0H92_40455</name>
</gene>